<name>A0A8H6HJN3_9AGAR</name>
<evidence type="ECO:0000256" key="1">
    <source>
        <dbReference type="SAM" id="MobiDB-lite"/>
    </source>
</evidence>
<evidence type="ECO:0000313" key="3">
    <source>
        <dbReference type="Proteomes" id="UP000521943"/>
    </source>
</evidence>
<gene>
    <name evidence="2" type="ORF">DFP72DRAFT_1074524</name>
</gene>
<reference evidence="2 3" key="1">
    <citation type="submission" date="2020-07" db="EMBL/GenBank/DDBJ databases">
        <title>Comparative genomics of pyrophilous fungi reveals a link between fire events and developmental genes.</title>
        <authorList>
            <consortium name="DOE Joint Genome Institute"/>
            <person name="Steindorff A.S."/>
            <person name="Carver A."/>
            <person name="Calhoun S."/>
            <person name="Stillman K."/>
            <person name="Liu H."/>
            <person name="Lipzen A."/>
            <person name="Pangilinan J."/>
            <person name="Labutti K."/>
            <person name="Bruns T.D."/>
            <person name="Grigoriev I.V."/>
        </authorList>
    </citation>
    <scope>NUCLEOTIDE SEQUENCE [LARGE SCALE GENOMIC DNA]</scope>
    <source>
        <strain evidence="2 3">CBS 144469</strain>
    </source>
</reference>
<dbReference type="OrthoDB" id="3118941at2759"/>
<evidence type="ECO:0000313" key="2">
    <source>
        <dbReference type="EMBL" id="KAF6748258.1"/>
    </source>
</evidence>
<protein>
    <submittedName>
        <fullName evidence="2">Uncharacterized protein</fullName>
    </submittedName>
</protein>
<dbReference type="EMBL" id="JACGCI010000073">
    <property type="protein sequence ID" value="KAF6748258.1"/>
    <property type="molecule type" value="Genomic_DNA"/>
</dbReference>
<keyword evidence="3" id="KW-1185">Reference proteome</keyword>
<accession>A0A8H6HJN3</accession>
<organism evidence="2 3">
    <name type="scientific">Ephemerocybe angulata</name>
    <dbReference type="NCBI Taxonomy" id="980116"/>
    <lineage>
        <taxon>Eukaryota</taxon>
        <taxon>Fungi</taxon>
        <taxon>Dikarya</taxon>
        <taxon>Basidiomycota</taxon>
        <taxon>Agaricomycotina</taxon>
        <taxon>Agaricomycetes</taxon>
        <taxon>Agaricomycetidae</taxon>
        <taxon>Agaricales</taxon>
        <taxon>Agaricineae</taxon>
        <taxon>Psathyrellaceae</taxon>
        <taxon>Ephemerocybe</taxon>
    </lineage>
</organism>
<feature type="region of interest" description="Disordered" evidence="1">
    <location>
        <begin position="158"/>
        <end position="187"/>
    </location>
</feature>
<dbReference type="Proteomes" id="UP000521943">
    <property type="component" value="Unassembled WGS sequence"/>
</dbReference>
<proteinExistence type="predicted"/>
<sequence>MYVARLSLRTLLTNAPKKSTLSRSVVVSPSLRTQPNLTVLGTADQHPSCSPHGRISPKCRSPEEFLLCIRRSRHFNETLPCFNVTPSATSHTRDARLPVPSAISSASTLGLSRGNKIYRVFVNKGIFGDTGDPMIKLARRMKIYRVFAIPGESNSGYLIRQGHRSGPTSSPPGWPQQHQERPTTLRTASSLPGRISIVYSVMGLLGPGHTASTLLANHPEFAQPRPSSVAPYISIARSPLVFRRLLTGIISIV</sequence>
<dbReference type="AlphaFoldDB" id="A0A8H6HJN3"/>
<comment type="caution">
    <text evidence="2">The sequence shown here is derived from an EMBL/GenBank/DDBJ whole genome shotgun (WGS) entry which is preliminary data.</text>
</comment>